<keyword evidence="8 13" id="KW-0472">Membrane</keyword>
<reference evidence="15 16" key="1">
    <citation type="submission" date="2024-06" db="EMBL/GenBank/DDBJ databases">
        <authorList>
            <person name="Pan Q."/>
            <person name="Wen M."/>
            <person name="Jouanno E."/>
            <person name="Zahm M."/>
            <person name="Klopp C."/>
            <person name="Cabau C."/>
            <person name="Louis A."/>
            <person name="Berthelot C."/>
            <person name="Parey E."/>
            <person name="Roest Crollius H."/>
            <person name="Montfort J."/>
            <person name="Robinson-Rechavi M."/>
            <person name="Bouchez O."/>
            <person name="Lampietro C."/>
            <person name="Lopez Roques C."/>
            <person name="Donnadieu C."/>
            <person name="Postlethwait J."/>
            <person name="Bobe J."/>
            <person name="Verreycken H."/>
            <person name="Guiguen Y."/>
        </authorList>
    </citation>
    <scope>NUCLEOTIDE SEQUENCE [LARGE SCALE GENOMIC DNA]</scope>
    <source>
        <strain evidence="15">Up_M1</strain>
        <tissue evidence="15">Testis</tissue>
    </source>
</reference>
<dbReference type="InterPro" id="IPR013106">
    <property type="entry name" value="Ig_V-set"/>
</dbReference>
<evidence type="ECO:0000256" key="13">
    <source>
        <dbReference type="SAM" id="Phobius"/>
    </source>
</evidence>
<dbReference type="SMART" id="SM00409">
    <property type="entry name" value="IG"/>
    <property type="match status" value="2"/>
</dbReference>
<feature type="domain" description="Ig-like" evidence="14">
    <location>
        <begin position="63"/>
        <end position="175"/>
    </location>
</feature>
<dbReference type="AlphaFoldDB" id="A0ABD0WF55"/>
<dbReference type="PANTHER" id="PTHR23277">
    <property type="entry name" value="NECTIN-RELATED"/>
    <property type="match status" value="1"/>
</dbReference>
<evidence type="ECO:0000256" key="5">
    <source>
        <dbReference type="ARBA" id="ARBA00022737"/>
    </source>
</evidence>
<dbReference type="Pfam" id="PF08205">
    <property type="entry name" value="C2-set_2"/>
    <property type="match status" value="1"/>
</dbReference>
<comment type="caution">
    <text evidence="15">The sequence shown here is derived from an EMBL/GenBank/DDBJ whole genome shotgun (WGS) entry which is preliminary data.</text>
</comment>
<feature type="transmembrane region" description="Helical" evidence="13">
    <location>
        <begin position="38"/>
        <end position="56"/>
    </location>
</feature>
<keyword evidence="9" id="KW-1015">Disulfide bond</keyword>
<evidence type="ECO:0000256" key="9">
    <source>
        <dbReference type="ARBA" id="ARBA00023157"/>
    </source>
</evidence>
<dbReference type="Gene3D" id="2.60.40.10">
    <property type="entry name" value="Immunoglobulins"/>
    <property type="match status" value="3"/>
</dbReference>
<dbReference type="SUPFAM" id="SSF48726">
    <property type="entry name" value="Immunoglobulin"/>
    <property type="match status" value="3"/>
</dbReference>
<feature type="region of interest" description="Disordered" evidence="12">
    <location>
        <begin position="549"/>
        <end position="660"/>
    </location>
</feature>
<keyword evidence="11" id="KW-0175">Coiled coil</keyword>
<comment type="similarity">
    <text evidence="2">Belongs to the nectin family.</text>
</comment>
<evidence type="ECO:0000256" key="10">
    <source>
        <dbReference type="ARBA" id="ARBA00023180"/>
    </source>
</evidence>
<evidence type="ECO:0000313" key="15">
    <source>
        <dbReference type="EMBL" id="KAL0970262.1"/>
    </source>
</evidence>
<feature type="compositionally biased region" description="Acidic residues" evidence="12">
    <location>
        <begin position="576"/>
        <end position="585"/>
    </location>
</feature>
<dbReference type="GO" id="GO:0007155">
    <property type="term" value="P:cell adhesion"/>
    <property type="evidence" value="ECO:0007669"/>
    <property type="project" value="UniProtKB-KW"/>
</dbReference>
<evidence type="ECO:0000256" key="11">
    <source>
        <dbReference type="SAM" id="Coils"/>
    </source>
</evidence>
<dbReference type="InterPro" id="IPR013783">
    <property type="entry name" value="Ig-like_fold"/>
</dbReference>
<dbReference type="GO" id="GO:0016020">
    <property type="term" value="C:membrane"/>
    <property type="evidence" value="ECO:0007669"/>
    <property type="project" value="UniProtKB-SubCell"/>
</dbReference>
<sequence>MFQLIPVSEYKTKLQVSLRTIKAKPGSHPSNNGRMASILGRLALLLWILGSFIVVVQGDFAEPPLDYSMRSLTEDETRLPCRYNINKENGEVVIQVTWTKEKPDGTKENIIAVVRSDDGKYEVVQYSMRVKFSSDYPTVDSSLIIMNTLESDDGTYNCKITVFPSGNFERQLSLTVWTTPISSLEPVTLVEGQSFRSAASCRSVAHPPPRISWDTDLPGESHNRTTGSRSIFSQFLLHPLRNMNGKKLDCLVWHPSKDNPFRITNNLVVYYPPNTKISGFDRDWHVGLEGATLKCDSEGNPKPQNFTWTWNGGEVPEGVITENEILKFNRPLWVTDAGLYECVAKNLAGAGKADVNITVSVLIVIVSAVAGVTLLAMIIIIVLVTHHHKRKNRKLERELNVKKEEISTLSRQASFRRINSISTDPRGNTEENLPLRVERGPSIQGTLRSSLSSLMTQEAGRIRDSSSTVIGGGLDYLGRPILHNSSRRGRESRAMDRDEENRLRVESYVRNSNMSLETKLHPPIHPSSFPMEQSAELRCSMNGSAIVPAEGSLHGRHRPSSRNTHAPVSANYPAVTDDEEEDEGVNEERRTNARRSPMVLGRPEEQGSENNSSPISDMERNNYFQQNGSLRPKTLPKAHPNPGSPPLSTHAIIIQKPQLV</sequence>
<keyword evidence="5" id="KW-0677">Repeat</keyword>
<dbReference type="InterPro" id="IPR051427">
    <property type="entry name" value="Nectin/Nectin-like"/>
</dbReference>
<dbReference type="PANTHER" id="PTHR23277:SF11">
    <property type="entry name" value="NECTIN-4"/>
    <property type="match status" value="1"/>
</dbReference>
<keyword evidence="16" id="KW-1185">Reference proteome</keyword>
<gene>
    <name evidence="15" type="ORF">UPYG_G00239630</name>
</gene>
<dbReference type="InterPro" id="IPR003599">
    <property type="entry name" value="Ig_sub"/>
</dbReference>
<feature type="domain" description="Ig-like" evidence="14">
    <location>
        <begin position="272"/>
        <end position="360"/>
    </location>
</feature>
<evidence type="ECO:0000256" key="6">
    <source>
        <dbReference type="ARBA" id="ARBA00022889"/>
    </source>
</evidence>
<keyword evidence="4" id="KW-0732">Signal</keyword>
<dbReference type="InterPro" id="IPR007110">
    <property type="entry name" value="Ig-like_dom"/>
</dbReference>
<evidence type="ECO:0000313" key="16">
    <source>
        <dbReference type="Proteomes" id="UP001557470"/>
    </source>
</evidence>
<keyword evidence="10" id="KW-0325">Glycoprotein</keyword>
<dbReference type="Pfam" id="PF07686">
    <property type="entry name" value="V-set"/>
    <property type="match status" value="1"/>
</dbReference>
<evidence type="ECO:0000256" key="12">
    <source>
        <dbReference type="SAM" id="MobiDB-lite"/>
    </source>
</evidence>
<feature type="domain" description="Ig-like" evidence="14">
    <location>
        <begin position="180"/>
        <end position="264"/>
    </location>
</feature>
<keyword evidence="6" id="KW-0130">Cell adhesion</keyword>
<evidence type="ECO:0000256" key="3">
    <source>
        <dbReference type="ARBA" id="ARBA00022692"/>
    </source>
</evidence>
<protein>
    <recommendedName>
        <fullName evidence="14">Ig-like domain-containing protein</fullName>
    </recommendedName>
</protein>
<dbReference type="PROSITE" id="PS50835">
    <property type="entry name" value="IG_LIKE"/>
    <property type="match status" value="3"/>
</dbReference>
<keyword evidence="3 13" id="KW-0812">Transmembrane</keyword>
<feature type="coiled-coil region" evidence="11">
    <location>
        <begin position="385"/>
        <end position="412"/>
    </location>
</feature>
<evidence type="ECO:0000256" key="2">
    <source>
        <dbReference type="ARBA" id="ARBA00007810"/>
    </source>
</evidence>
<evidence type="ECO:0000256" key="4">
    <source>
        <dbReference type="ARBA" id="ARBA00022729"/>
    </source>
</evidence>
<dbReference type="Proteomes" id="UP001557470">
    <property type="component" value="Unassembled WGS sequence"/>
</dbReference>
<evidence type="ECO:0000256" key="1">
    <source>
        <dbReference type="ARBA" id="ARBA00004167"/>
    </source>
</evidence>
<dbReference type="InterPro" id="IPR013162">
    <property type="entry name" value="CD80_C2-set"/>
</dbReference>
<accession>A0ABD0WF55</accession>
<organism evidence="15 16">
    <name type="scientific">Umbra pygmaea</name>
    <name type="common">Eastern mudminnow</name>
    <dbReference type="NCBI Taxonomy" id="75934"/>
    <lineage>
        <taxon>Eukaryota</taxon>
        <taxon>Metazoa</taxon>
        <taxon>Chordata</taxon>
        <taxon>Craniata</taxon>
        <taxon>Vertebrata</taxon>
        <taxon>Euteleostomi</taxon>
        <taxon>Actinopterygii</taxon>
        <taxon>Neopterygii</taxon>
        <taxon>Teleostei</taxon>
        <taxon>Protacanthopterygii</taxon>
        <taxon>Esociformes</taxon>
        <taxon>Umbridae</taxon>
        <taxon>Umbra</taxon>
    </lineage>
</organism>
<keyword evidence="7 13" id="KW-1133">Transmembrane helix</keyword>
<name>A0ABD0WF55_UMBPY</name>
<feature type="transmembrane region" description="Helical" evidence="13">
    <location>
        <begin position="361"/>
        <end position="384"/>
    </location>
</feature>
<proteinExistence type="inferred from homology"/>
<dbReference type="InterPro" id="IPR036179">
    <property type="entry name" value="Ig-like_dom_sf"/>
</dbReference>
<evidence type="ECO:0000259" key="14">
    <source>
        <dbReference type="PROSITE" id="PS50835"/>
    </source>
</evidence>
<evidence type="ECO:0000256" key="8">
    <source>
        <dbReference type="ARBA" id="ARBA00023136"/>
    </source>
</evidence>
<dbReference type="EMBL" id="JAGEUA010000007">
    <property type="protein sequence ID" value="KAL0970262.1"/>
    <property type="molecule type" value="Genomic_DNA"/>
</dbReference>
<dbReference type="Pfam" id="PF13927">
    <property type="entry name" value="Ig_3"/>
    <property type="match status" value="1"/>
</dbReference>
<evidence type="ECO:0000256" key="7">
    <source>
        <dbReference type="ARBA" id="ARBA00022989"/>
    </source>
</evidence>
<comment type="subcellular location">
    <subcellularLocation>
        <location evidence="1">Membrane</location>
        <topology evidence="1">Single-pass membrane protein</topology>
    </subcellularLocation>
</comment>